<feature type="domain" description="Methylated-DNA-[protein]-cysteine S-methyltransferase DNA binding" evidence="13">
    <location>
        <begin position="232"/>
        <end position="320"/>
    </location>
</feature>
<dbReference type="InterPro" id="IPR036217">
    <property type="entry name" value="MethylDNA_cys_MeTrfase_DNAb"/>
</dbReference>
<dbReference type="InterPro" id="IPR001497">
    <property type="entry name" value="MethylDNA_cys_MeTrfase_AS"/>
</dbReference>
<feature type="region of interest" description="Disordered" evidence="12">
    <location>
        <begin position="109"/>
        <end position="212"/>
    </location>
</feature>
<evidence type="ECO:0000256" key="7">
    <source>
        <dbReference type="ARBA" id="ARBA00022763"/>
    </source>
</evidence>
<comment type="catalytic activity">
    <reaction evidence="11">
        <text>a 6-O-methyl-2'-deoxyguanosine in DNA + L-cysteinyl-[protein] = S-methyl-L-cysteinyl-[protein] + a 2'-deoxyguanosine in DNA</text>
        <dbReference type="Rhea" id="RHEA:24000"/>
        <dbReference type="Rhea" id="RHEA-COMP:10131"/>
        <dbReference type="Rhea" id="RHEA-COMP:10132"/>
        <dbReference type="Rhea" id="RHEA-COMP:11367"/>
        <dbReference type="Rhea" id="RHEA-COMP:11368"/>
        <dbReference type="ChEBI" id="CHEBI:29950"/>
        <dbReference type="ChEBI" id="CHEBI:82612"/>
        <dbReference type="ChEBI" id="CHEBI:85445"/>
        <dbReference type="ChEBI" id="CHEBI:85448"/>
        <dbReference type="EC" id="2.1.1.63"/>
    </reaction>
</comment>
<feature type="compositionally biased region" description="Basic and acidic residues" evidence="12">
    <location>
        <begin position="147"/>
        <end position="168"/>
    </location>
</feature>
<evidence type="ECO:0000313" key="14">
    <source>
        <dbReference type="EMBL" id="KAK5081293.1"/>
    </source>
</evidence>
<comment type="catalytic activity">
    <reaction evidence="1">
        <text>a 4-O-methyl-thymidine in DNA + L-cysteinyl-[protein] = a thymidine in DNA + S-methyl-L-cysteinyl-[protein]</text>
        <dbReference type="Rhea" id="RHEA:53428"/>
        <dbReference type="Rhea" id="RHEA-COMP:10131"/>
        <dbReference type="Rhea" id="RHEA-COMP:10132"/>
        <dbReference type="Rhea" id="RHEA-COMP:13555"/>
        <dbReference type="Rhea" id="RHEA-COMP:13556"/>
        <dbReference type="ChEBI" id="CHEBI:29950"/>
        <dbReference type="ChEBI" id="CHEBI:82612"/>
        <dbReference type="ChEBI" id="CHEBI:137386"/>
        <dbReference type="ChEBI" id="CHEBI:137387"/>
        <dbReference type="EC" id="2.1.1.63"/>
    </reaction>
</comment>
<evidence type="ECO:0000256" key="8">
    <source>
        <dbReference type="ARBA" id="ARBA00023204"/>
    </source>
</evidence>
<reference evidence="14 15" key="1">
    <citation type="submission" date="2023-08" db="EMBL/GenBank/DDBJ databases">
        <title>Black Yeasts Isolated from many extreme environments.</title>
        <authorList>
            <person name="Coleine C."/>
            <person name="Stajich J.E."/>
            <person name="Selbmann L."/>
        </authorList>
    </citation>
    <scope>NUCLEOTIDE SEQUENCE [LARGE SCALE GENOMIC DNA]</scope>
    <source>
        <strain evidence="14 15">CCFEE 5910</strain>
    </source>
</reference>
<dbReference type="InterPro" id="IPR014048">
    <property type="entry name" value="MethylDNA_cys_MeTrfase_DNA-bd"/>
</dbReference>
<dbReference type="PANTHER" id="PTHR10815">
    <property type="entry name" value="METHYLATED-DNA--PROTEIN-CYSTEINE METHYLTRANSFERASE"/>
    <property type="match status" value="1"/>
</dbReference>
<dbReference type="EMBL" id="JAVRRJ010000010">
    <property type="protein sequence ID" value="KAK5081293.1"/>
    <property type="molecule type" value="Genomic_DNA"/>
</dbReference>
<name>A0AAN7STS9_9EURO</name>
<comment type="similarity">
    <text evidence="2">Belongs to the MGMT family.</text>
</comment>
<evidence type="ECO:0000256" key="5">
    <source>
        <dbReference type="ARBA" id="ARBA00022603"/>
    </source>
</evidence>
<keyword evidence="5" id="KW-0489">Methyltransferase</keyword>
<dbReference type="CDD" id="cd06445">
    <property type="entry name" value="ATase"/>
    <property type="match status" value="1"/>
</dbReference>
<evidence type="ECO:0000259" key="13">
    <source>
        <dbReference type="Pfam" id="PF01035"/>
    </source>
</evidence>
<evidence type="ECO:0000256" key="6">
    <source>
        <dbReference type="ARBA" id="ARBA00022679"/>
    </source>
</evidence>
<gene>
    <name evidence="14" type="ORF">LTR05_008087</name>
</gene>
<dbReference type="GO" id="GO:0032259">
    <property type="term" value="P:methylation"/>
    <property type="evidence" value="ECO:0007669"/>
    <property type="project" value="UniProtKB-KW"/>
</dbReference>
<feature type="compositionally biased region" description="Basic and acidic residues" evidence="12">
    <location>
        <begin position="188"/>
        <end position="206"/>
    </location>
</feature>
<dbReference type="NCBIfam" id="TIGR00589">
    <property type="entry name" value="ogt"/>
    <property type="match status" value="1"/>
</dbReference>
<dbReference type="GO" id="GO:0006281">
    <property type="term" value="P:DNA repair"/>
    <property type="evidence" value="ECO:0007669"/>
    <property type="project" value="UniProtKB-KW"/>
</dbReference>
<evidence type="ECO:0000256" key="9">
    <source>
        <dbReference type="ARBA" id="ARBA00030795"/>
    </source>
</evidence>
<dbReference type="InterPro" id="IPR036388">
    <property type="entry name" value="WH-like_DNA-bd_sf"/>
</dbReference>
<sequence>MSSMQDETLENLREDWKTLYATTLPQLARAKDPSQQRWPVTLDHCFARIILDNVIGKGAGSSGEDVQWDKVLSKPAVKNMNGPQLKAAIALGEKIQRGEVDLMELDRMSLQARGKNEGKYKETEDKKKKRPHSEVSGAQTQSPGKRTKLDDGKKQATLEFESLEKVDSKQLPSPAASADDANDDHDEEEKQQHDSTEPRSKLEKSLDVTSQLTPEQIRNTLKRIHEHPSLTPFRRRLYISLLSVPCGKYTIYAALAKHLQSVARAVGNGMRNNPFAPDVPCHRVLASDGTIGGFFGEWGRDGKLTGKQNEKVELLKREGVKFDSRGKVRGPVWSDFWDLADFEKEYGQLS</sequence>
<dbReference type="Pfam" id="PF01035">
    <property type="entry name" value="DNA_binding_1"/>
    <property type="match status" value="1"/>
</dbReference>
<dbReference type="Gene3D" id="1.10.10.10">
    <property type="entry name" value="Winged helix-like DNA-binding domain superfamily/Winged helix DNA-binding domain"/>
    <property type="match status" value="1"/>
</dbReference>
<protein>
    <recommendedName>
        <fullName evidence="4">Methylated-DNA--protein-cysteine methyltransferase</fullName>
        <ecNumber evidence="3">2.1.1.63</ecNumber>
    </recommendedName>
    <alternativeName>
        <fullName evidence="9">6-O-methylguanine-DNA methyltransferase</fullName>
    </alternativeName>
    <alternativeName>
        <fullName evidence="10">O-6-methylguanine-DNA-alkyltransferase</fullName>
    </alternativeName>
</protein>
<evidence type="ECO:0000256" key="12">
    <source>
        <dbReference type="SAM" id="MobiDB-lite"/>
    </source>
</evidence>
<dbReference type="AlphaFoldDB" id="A0AAN7STS9"/>
<evidence type="ECO:0000256" key="2">
    <source>
        <dbReference type="ARBA" id="ARBA00008711"/>
    </source>
</evidence>
<evidence type="ECO:0000256" key="11">
    <source>
        <dbReference type="ARBA" id="ARBA00049348"/>
    </source>
</evidence>
<dbReference type="GO" id="GO:0003908">
    <property type="term" value="F:methylated-DNA-[protein]-cysteine S-methyltransferase activity"/>
    <property type="evidence" value="ECO:0007669"/>
    <property type="project" value="UniProtKB-EC"/>
</dbReference>
<keyword evidence="7" id="KW-0227">DNA damage</keyword>
<evidence type="ECO:0000256" key="4">
    <source>
        <dbReference type="ARBA" id="ARBA00015377"/>
    </source>
</evidence>
<dbReference type="SUPFAM" id="SSF46767">
    <property type="entry name" value="Methylated DNA-protein cysteine methyltransferase, C-terminal domain"/>
    <property type="match status" value="1"/>
</dbReference>
<keyword evidence="8" id="KW-0234">DNA repair</keyword>
<dbReference type="PANTHER" id="PTHR10815:SF13">
    <property type="entry name" value="METHYLATED-DNA--PROTEIN-CYSTEINE METHYLTRANSFERASE"/>
    <property type="match status" value="1"/>
</dbReference>
<evidence type="ECO:0000313" key="15">
    <source>
        <dbReference type="Proteomes" id="UP001309876"/>
    </source>
</evidence>
<accession>A0AAN7STS9</accession>
<evidence type="ECO:0000256" key="1">
    <source>
        <dbReference type="ARBA" id="ARBA00001286"/>
    </source>
</evidence>
<dbReference type="Proteomes" id="UP001309876">
    <property type="component" value="Unassembled WGS sequence"/>
</dbReference>
<proteinExistence type="inferred from homology"/>
<evidence type="ECO:0000256" key="3">
    <source>
        <dbReference type="ARBA" id="ARBA00011918"/>
    </source>
</evidence>
<keyword evidence="6" id="KW-0808">Transferase</keyword>
<dbReference type="PROSITE" id="PS00374">
    <property type="entry name" value="MGMT"/>
    <property type="match status" value="1"/>
</dbReference>
<dbReference type="EC" id="2.1.1.63" evidence="3"/>
<evidence type="ECO:0000256" key="10">
    <source>
        <dbReference type="ARBA" id="ARBA00031621"/>
    </source>
</evidence>
<comment type="caution">
    <text evidence="14">The sequence shown here is derived from an EMBL/GenBank/DDBJ whole genome shotgun (WGS) entry which is preliminary data.</text>
</comment>
<feature type="compositionally biased region" description="Basic and acidic residues" evidence="12">
    <location>
        <begin position="114"/>
        <end position="126"/>
    </location>
</feature>
<organism evidence="14 15">
    <name type="scientific">Lithohypha guttulata</name>
    <dbReference type="NCBI Taxonomy" id="1690604"/>
    <lineage>
        <taxon>Eukaryota</taxon>
        <taxon>Fungi</taxon>
        <taxon>Dikarya</taxon>
        <taxon>Ascomycota</taxon>
        <taxon>Pezizomycotina</taxon>
        <taxon>Eurotiomycetes</taxon>
        <taxon>Chaetothyriomycetidae</taxon>
        <taxon>Chaetothyriales</taxon>
        <taxon>Trichomeriaceae</taxon>
        <taxon>Lithohypha</taxon>
    </lineage>
</organism>
<keyword evidence="15" id="KW-1185">Reference proteome</keyword>